<gene>
    <name evidence="2" type="ordered locus">Namu_2266</name>
</gene>
<feature type="transmembrane region" description="Helical" evidence="1">
    <location>
        <begin position="12"/>
        <end position="37"/>
    </location>
</feature>
<sequence>MASNSTVNGPKVVNSHTGAFFGASVAFLAATGVWNLANIWMLNIPVQQQWMLGMGIISAVFATVVVSKVVRDREEARSLVNEVRAARYEEILASAPAPGLGHM</sequence>
<dbReference type="eggNOG" id="COG4298">
    <property type="taxonomic scope" value="Bacteria"/>
</dbReference>
<keyword evidence="3" id="KW-1185">Reference proteome</keyword>
<evidence type="ECO:0000313" key="2">
    <source>
        <dbReference type="EMBL" id="ACV78643.1"/>
    </source>
</evidence>
<dbReference type="InParanoid" id="C8XK81"/>
<protein>
    <recommendedName>
        <fullName evidence="4">YiaAB two helix domain protein</fullName>
    </recommendedName>
</protein>
<dbReference type="STRING" id="479431.Namu_2266"/>
<feature type="transmembrane region" description="Helical" evidence="1">
    <location>
        <begin position="49"/>
        <end position="70"/>
    </location>
</feature>
<keyword evidence="1" id="KW-0812">Transmembrane</keyword>
<dbReference type="OrthoDB" id="3296350at2"/>
<evidence type="ECO:0000256" key="1">
    <source>
        <dbReference type="SAM" id="Phobius"/>
    </source>
</evidence>
<dbReference type="RefSeq" id="WP_015747533.1">
    <property type="nucleotide sequence ID" value="NC_013235.1"/>
</dbReference>
<name>C8XK81_NAKMY</name>
<reference evidence="2 3" key="2">
    <citation type="journal article" date="2010" name="Stand. Genomic Sci.">
        <title>Complete genome sequence of Nakamurella multipartita type strain (Y-104).</title>
        <authorList>
            <person name="Tice H."/>
            <person name="Mayilraj S."/>
            <person name="Sims D."/>
            <person name="Lapidus A."/>
            <person name="Nolan M."/>
            <person name="Lucas S."/>
            <person name="Glavina Del Rio T."/>
            <person name="Copeland A."/>
            <person name="Cheng J.F."/>
            <person name="Meincke L."/>
            <person name="Bruce D."/>
            <person name="Goodwin L."/>
            <person name="Pitluck S."/>
            <person name="Ivanova N."/>
            <person name="Mavromatis K."/>
            <person name="Ovchinnikova G."/>
            <person name="Pati A."/>
            <person name="Chen A."/>
            <person name="Palaniappan K."/>
            <person name="Land M."/>
            <person name="Hauser L."/>
            <person name="Chang Y.J."/>
            <person name="Jeffries C.D."/>
            <person name="Detter J.C."/>
            <person name="Brettin T."/>
            <person name="Rohde M."/>
            <person name="Goker M."/>
            <person name="Bristow J."/>
            <person name="Eisen J.A."/>
            <person name="Markowitz V."/>
            <person name="Hugenholtz P."/>
            <person name="Kyrpides N.C."/>
            <person name="Klenk H.P."/>
            <person name="Chen F."/>
        </authorList>
    </citation>
    <scope>NUCLEOTIDE SEQUENCE [LARGE SCALE GENOMIC DNA]</scope>
    <source>
        <strain evidence="3">ATCC 700099 / DSM 44233 / CIP 104796 / JCM 9543 / NBRC 105858 / Y-104</strain>
    </source>
</reference>
<keyword evidence="1" id="KW-1133">Transmembrane helix</keyword>
<dbReference type="HOGENOM" id="CLU_2260723_0_0_11"/>
<reference evidence="3" key="1">
    <citation type="submission" date="2009-09" db="EMBL/GenBank/DDBJ databases">
        <title>The complete genome of Nakamurella multipartita DSM 44233.</title>
        <authorList>
            <consortium name="US DOE Joint Genome Institute (JGI-PGF)"/>
            <person name="Lucas S."/>
            <person name="Copeland A."/>
            <person name="Lapidus A."/>
            <person name="Glavina del Rio T."/>
            <person name="Dalin E."/>
            <person name="Tice H."/>
            <person name="Bruce D."/>
            <person name="Goodwin L."/>
            <person name="Pitluck S."/>
            <person name="Kyrpides N."/>
            <person name="Mavromatis K."/>
            <person name="Ivanova N."/>
            <person name="Ovchinnikova G."/>
            <person name="Sims D."/>
            <person name="Meincke L."/>
            <person name="Brettin T."/>
            <person name="Detter J.C."/>
            <person name="Han C."/>
            <person name="Larimer F."/>
            <person name="Land M."/>
            <person name="Hauser L."/>
            <person name="Markowitz V."/>
            <person name="Cheng J.-F."/>
            <person name="Hugenholtz P."/>
            <person name="Woyke T."/>
            <person name="Wu D."/>
            <person name="Klenk H.-P."/>
            <person name="Eisen J.A."/>
        </authorList>
    </citation>
    <scope>NUCLEOTIDE SEQUENCE [LARGE SCALE GENOMIC DNA]</scope>
    <source>
        <strain evidence="3">ATCC 700099 / DSM 44233 / CIP 104796 / JCM 9543 / NBRC 105858 / Y-104</strain>
    </source>
</reference>
<dbReference type="AlphaFoldDB" id="C8XK81"/>
<dbReference type="EMBL" id="CP001737">
    <property type="protein sequence ID" value="ACV78643.1"/>
    <property type="molecule type" value="Genomic_DNA"/>
</dbReference>
<dbReference type="Proteomes" id="UP000002218">
    <property type="component" value="Chromosome"/>
</dbReference>
<evidence type="ECO:0000313" key="3">
    <source>
        <dbReference type="Proteomes" id="UP000002218"/>
    </source>
</evidence>
<keyword evidence="1" id="KW-0472">Membrane</keyword>
<evidence type="ECO:0008006" key="4">
    <source>
        <dbReference type="Google" id="ProtNLM"/>
    </source>
</evidence>
<organism evidence="2 3">
    <name type="scientific">Nakamurella multipartita (strain ATCC 700099 / DSM 44233 / CIP 104796 / JCM 9543 / NBRC 105858 / Y-104)</name>
    <name type="common">Microsphaera multipartita</name>
    <dbReference type="NCBI Taxonomy" id="479431"/>
    <lineage>
        <taxon>Bacteria</taxon>
        <taxon>Bacillati</taxon>
        <taxon>Actinomycetota</taxon>
        <taxon>Actinomycetes</taxon>
        <taxon>Nakamurellales</taxon>
        <taxon>Nakamurellaceae</taxon>
        <taxon>Nakamurella</taxon>
    </lineage>
</organism>
<dbReference type="KEGG" id="nml:Namu_2266"/>
<proteinExistence type="predicted"/>
<accession>C8XK81</accession>